<dbReference type="AlphaFoldDB" id="A0A0E3SD16"/>
<protein>
    <submittedName>
        <fullName evidence="2">Uncharacterized protein</fullName>
    </submittedName>
</protein>
<feature type="transmembrane region" description="Helical" evidence="1">
    <location>
        <begin position="38"/>
        <end position="60"/>
    </location>
</feature>
<keyword evidence="3" id="KW-1185">Reference proteome</keyword>
<dbReference type="GeneID" id="70784858"/>
<keyword evidence="1" id="KW-0812">Transmembrane</keyword>
<accession>A0A0E3SD16</accession>
<keyword evidence="1" id="KW-1133">Transmembrane helix</keyword>
<keyword evidence="1" id="KW-0472">Membrane</keyword>
<gene>
    <name evidence="2" type="ORF">MSHOH_1424</name>
</gene>
<dbReference type="STRING" id="1434110.MSHOH_1424"/>
<sequence>MKATAKYILDTPGAGEIGEVTTANLDRREFTSIRKRKIFRCVDIDSILGIISSPLIFYIIDVWPIL</sequence>
<evidence type="ECO:0000313" key="3">
    <source>
        <dbReference type="Proteomes" id="UP000033101"/>
    </source>
</evidence>
<organism evidence="2 3">
    <name type="scientific">Methanosarcina horonobensis HB-1 = JCM 15518</name>
    <dbReference type="NCBI Taxonomy" id="1434110"/>
    <lineage>
        <taxon>Archaea</taxon>
        <taxon>Methanobacteriati</taxon>
        <taxon>Methanobacteriota</taxon>
        <taxon>Stenosarchaea group</taxon>
        <taxon>Methanomicrobia</taxon>
        <taxon>Methanosarcinales</taxon>
        <taxon>Methanosarcinaceae</taxon>
        <taxon>Methanosarcina</taxon>
    </lineage>
</organism>
<dbReference type="EMBL" id="CP009516">
    <property type="protein sequence ID" value="AKB77907.1"/>
    <property type="molecule type" value="Genomic_DNA"/>
</dbReference>
<proteinExistence type="predicted"/>
<evidence type="ECO:0000313" key="2">
    <source>
        <dbReference type="EMBL" id="AKB77907.1"/>
    </source>
</evidence>
<evidence type="ECO:0000256" key="1">
    <source>
        <dbReference type="SAM" id="Phobius"/>
    </source>
</evidence>
<dbReference type="Proteomes" id="UP000033101">
    <property type="component" value="Chromosome"/>
</dbReference>
<reference evidence="2 3" key="1">
    <citation type="submission" date="2014-07" db="EMBL/GenBank/DDBJ databases">
        <title>Methanogenic archaea and the global carbon cycle.</title>
        <authorList>
            <person name="Henriksen J.R."/>
            <person name="Luke J."/>
            <person name="Reinhart S."/>
            <person name="Benedict M.N."/>
            <person name="Youngblut N.D."/>
            <person name="Metcalf M.E."/>
            <person name="Whitaker R.J."/>
            <person name="Metcalf W.W."/>
        </authorList>
    </citation>
    <scope>NUCLEOTIDE SEQUENCE [LARGE SCALE GENOMIC DNA]</scope>
    <source>
        <strain evidence="2 3">HB-1</strain>
    </source>
</reference>
<dbReference type="HOGENOM" id="CLU_2820869_0_0_2"/>
<dbReference type="KEGG" id="mhor:MSHOH_1424"/>
<name>A0A0E3SD16_9EURY</name>
<dbReference type="RefSeq" id="WP_239451414.1">
    <property type="nucleotide sequence ID" value="NZ_CP009516.1"/>
</dbReference>